<accession>X6P2F5</accession>
<dbReference type="SUPFAM" id="SSF53254">
    <property type="entry name" value="Phosphoglycerate mutase-like"/>
    <property type="match status" value="1"/>
</dbReference>
<dbReference type="CDD" id="cd07067">
    <property type="entry name" value="HP_PGM_like"/>
    <property type="match status" value="1"/>
</dbReference>
<dbReference type="EMBL" id="ASPP01004248">
    <property type="protein sequence ID" value="ETO32371.1"/>
    <property type="molecule type" value="Genomic_DNA"/>
</dbReference>
<keyword evidence="2" id="KW-1185">Reference proteome</keyword>
<evidence type="ECO:0000313" key="2">
    <source>
        <dbReference type="Proteomes" id="UP000023152"/>
    </source>
</evidence>
<dbReference type="PANTHER" id="PTHR16469">
    <property type="entry name" value="UBIQUITIN-ASSOCIATED AND SH3 DOMAIN-CONTAINING BA-RELATED"/>
    <property type="match status" value="1"/>
</dbReference>
<dbReference type="InterPro" id="IPR051710">
    <property type="entry name" value="Phosphatase_SH3-domain"/>
</dbReference>
<reference evidence="1 2" key="1">
    <citation type="journal article" date="2013" name="Curr. Biol.">
        <title>The Genome of the Foraminiferan Reticulomyxa filosa.</title>
        <authorList>
            <person name="Glockner G."/>
            <person name="Hulsmann N."/>
            <person name="Schleicher M."/>
            <person name="Noegel A.A."/>
            <person name="Eichinger L."/>
            <person name="Gallinger C."/>
            <person name="Pawlowski J."/>
            <person name="Sierra R."/>
            <person name="Euteneuer U."/>
            <person name="Pillet L."/>
            <person name="Moustafa A."/>
            <person name="Platzer M."/>
            <person name="Groth M."/>
            <person name="Szafranski K."/>
            <person name="Schliwa M."/>
        </authorList>
    </citation>
    <scope>NUCLEOTIDE SEQUENCE [LARGE SCALE GENOMIC DNA]</scope>
</reference>
<sequence length="250" mass="29220">MSLSNNQLWLIRHGERADETEEYKEWQSTSAIDRLFDPPLTKNGKLQACLRGQLLRQHLEEIGWTNDWSHIIYVSPCERTLQTAFEIAKQLLSDQLTTITLQVRPGLSECATAVQDRGIEKSNHGELYLKQVSQETIHFRFLQKKEVLQQLCLDSKDSTSISWQFCYDDQYIHENFQQSVENILKDNTSHKFVLCITHREGIRLLDYRLGRTRIPYCGLAKYLYSPIKNTHDVESNAQAEQHQSFQFLID</sequence>
<dbReference type="Pfam" id="PF00300">
    <property type="entry name" value="His_Phos_1"/>
    <property type="match status" value="1"/>
</dbReference>
<dbReference type="InterPro" id="IPR029033">
    <property type="entry name" value="His_PPase_superfam"/>
</dbReference>
<dbReference type="Proteomes" id="UP000023152">
    <property type="component" value="Unassembled WGS sequence"/>
</dbReference>
<name>X6P2F5_RETFI</name>
<dbReference type="PANTHER" id="PTHR16469:SF27">
    <property type="entry name" value="UBIQUITIN-ASSOCIATED AND SH3 DOMAIN-CONTAINING BA-RELATED"/>
    <property type="match status" value="1"/>
</dbReference>
<organism evidence="1 2">
    <name type="scientific">Reticulomyxa filosa</name>
    <dbReference type="NCBI Taxonomy" id="46433"/>
    <lineage>
        <taxon>Eukaryota</taxon>
        <taxon>Sar</taxon>
        <taxon>Rhizaria</taxon>
        <taxon>Retaria</taxon>
        <taxon>Foraminifera</taxon>
        <taxon>Monothalamids</taxon>
        <taxon>Reticulomyxidae</taxon>
        <taxon>Reticulomyxa</taxon>
    </lineage>
</organism>
<dbReference type="Gene3D" id="3.40.50.1240">
    <property type="entry name" value="Phosphoglycerate mutase-like"/>
    <property type="match status" value="1"/>
</dbReference>
<dbReference type="OrthoDB" id="430091at2759"/>
<gene>
    <name evidence="1" type="ORF">RFI_04747</name>
</gene>
<dbReference type="InterPro" id="IPR013078">
    <property type="entry name" value="His_Pase_superF_clade-1"/>
</dbReference>
<proteinExistence type="predicted"/>
<comment type="caution">
    <text evidence="1">The sequence shown here is derived from an EMBL/GenBank/DDBJ whole genome shotgun (WGS) entry which is preliminary data.</text>
</comment>
<protein>
    <recommendedName>
        <fullName evidence="3">Phosphoglycerate mutase</fullName>
    </recommendedName>
</protein>
<evidence type="ECO:0000313" key="1">
    <source>
        <dbReference type="EMBL" id="ETO32371.1"/>
    </source>
</evidence>
<dbReference type="AlphaFoldDB" id="X6P2F5"/>
<evidence type="ECO:0008006" key="3">
    <source>
        <dbReference type="Google" id="ProtNLM"/>
    </source>
</evidence>